<keyword evidence="3" id="KW-1185">Reference proteome</keyword>
<organism evidence="2 3">
    <name type="scientific">Ignavigranum ruoffiae</name>
    <dbReference type="NCBI Taxonomy" id="89093"/>
    <lineage>
        <taxon>Bacteria</taxon>
        <taxon>Bacillati</taxon>
        <taxon>Bacillota</taxon>
        <taxon>Bacilli</taxon>
        <taxon>Lactobacillales</taxon>
        <taxon>Aerococcaceae</taxon>
        <taxon>Ignavigranum</taxon>
    </lineage>
</organism>
<gene>
    <name evidence="2" type="ORF">SAMN04488558_11046</name>
</gene>
<dbReference type="SMART" id="SM01118">
    <property type="entry name" value="CYTH"/>
    <property type="match status" value="1"/>
</dbReference>
<dbReference type="RefSeq" id="WP_092572508.1">
    <property type="nucleotide sequence ID" value="NZ_FOEN01000010.1"/>
</dbReference>
<dbReference type="CDD" id="cd07762">
    <property type="entry name" value="CYTH-like_Pase_1"/>
    <property type="match status" value="1"/>
</dbReference>
<dbReference type="PROSITE" id="PS51707">
    <property type="entry name" value="CYTH"/>
    <property type="match status" value="1"/>
</dbReference>
<dbReference type="Pfam" id="PF01928">
    <property type="entry name" value="CYTH"/>
    <property type="match status" value="1"/>
</dbReference>
<evidence type="ECO:0000259" key="1">
    <source>
        <dbReference type="PROSITE" id="PS51707"/>
    </source>
</evidence>
<name>A0A1H9FW40_9LACT</name>
<reference evidence="2 3" key="1">
    <citation type="submission" date="2016-10" db="EMBL/GenBank/DDBJ databases">
        <authorList>
            <person name="de Groot N.N."/>
        </authorList>
    </citation>
    <scope>NUCLEOTIDE SEQUENCE [LARGE SCALE GENOMIC DNA]</scope>
    <source>
        <strain evidence="2 3">DSM 15695</strain>
    </source>
</reference>
<dbReference type="AlphaFoldDB" id="A0A1H9FW40"/>
<evidence type="ECO:0000313" key="2">
    <source>
        <dbReference type="EMBL" id="SEQ42120.1"/>
    </source>
</evidence>
<evidence type="ECO:0000313" key="3">
    <source>
        <dbReference type="Proteomes" id="UP000198833"/>
    </source>
</evidence>
<dbReference type="InterPro" id="IPR033469">
    <property type="entry name" value="CYTH-like_dom_sf"/>
</dbReference>
<accession>A0A1H9FW40</accession>
<dbReference type="EMBL" id="FOEN01000010">
    <property type="protein sequence ID" value="SEQ42120.1"/>
    <property type="molecule type" value="Genomic_DNA"/>
</dbReference>
<protein>
    <submittedName>
        <fullName evidence="2">Uncharacterized protein YjbK</fullName>
    </submittedName>
</protein>
<dbReference type="STRING" id="89093.SAMN04488558_11046"/>
<sequence length="196" mass="23388">MTKNIEQEYKTMLRKDEFERLIDQLGFKPRSALIQSNYYYDTPDHQLAKINAALRLRVFKDRSEWTIKQLISEFRSIEITQEQGPVDSISSAINPTWFTDADLIKFIHNHQIPIEQLQLHYQMSTHRYLYPVPGATFCLDHSFFPQTEDYELECELEDLDQANVWFDFLDQYQLEYKPAAKKLSRAAHYQDLDRNK</sequence>
<dbReference type="SUPFAM" id="SSF55154">
    <property type="entry name" value="CYTH-like phosphatases"/>
    <property type="match status" value="1"/>
</dbReference>
<dbReference type="InterPro" id="IPR023577">
    <property type="entry name" value="CYTH_domain"/>
</dbReference>
<dbReference type="OrthoDB" id="384378at2"/>
<proteinExistence type="predicted"/>
<dbReference type="InterPro" id="IPR009195">
    <property type="entry name" value="Uncharacterised_YjbK"/>
</dbReference>
<dbReference type="Proteomes" id="UP000198833">
    <property type="component" value="Unassembled WGS sequence"/>
</dbReference>
<dbReference type="Gene3D" id="2.40.320.10">
    <property type="entry name" value="Hypothetical Protein Pfu-838710-001"/>
    <property type="match status" value="1"/>
</dbReference>
<feature type="domain" description="CYTH" evidence="1">
    <location>
        <begin position="4"/>
        <end position="190"/>
    </location>
</feature>